<dbReference type="SUPFAM" id="SSF55658">
    <property type="entry name" value="L9 N-domain-like"/>
    <property type="match status" value="1"/>
</dbReference>
<dbReference type="InterPro" id="IPR009027">
    <property type="entry name" value="Ribosomal_bL9/RNase_H1_N"/>
</dbReference>
<proteinExistence type="predicted"/>
<dbReference type="SUPFAM" id="SSF53098">
    <property type="entry name" value="Ribonuclease H-like"/>
    <property type="match status" value="1"/>
</dbReference>
<gene>
    <name evidence="2" type="ORF">A3C04_02045</name>
</gene>
<dbReference type="Proteomes" id="UP000178092">
    <property type="component" value="Unassembled WGS sequence"/>
</dbReference>
<dbReference type="Gene3D" id="3.40.970.10">
    <property type="entry name" value="Ribonuclease H1, N-terminal domain"/>
    <property type="match status" value="1"/>
</dbReference>
<protein>
    <recommendedName>
        <fullName evidence="1">Ribonuclease H1 N-terminal domain-containing protein</fullName>
    </recommendedName>
</protein>
<dbReference type="InterPro" id="IPR011320">
    <property type="entry name" value="RNase_H1_N"/>
</dbReference>
<dbReference type="AlphaFoldDB" id="A0A1G2R4P1"/>
<accession>A0A1G2R4P1</accession>
<dbReference type="EMBL" id="MHTV01000006">
    <property type="protein sequence ID" value="OHA67697.1"/>
    <property type="molecule type" value="Genomic_DNA"/>
</dbReference>
<evidence type="ECO:0000313" key="2">
    <source>
        <dbReference type="EMBL" id="OHA67697.1"/>
    </source>
</evidence>
<dbReference type="InterPro" id="IPR012337">
    <property type="entry name" value="RNaseH-like_sf"/>
</dbReference>
<dbReference type="InterPro" id="IPR036397">
    <property type="entry name" value="RNaseH_sf"/>
</dbReference>
<dbReference type="InterPro" id="IPR037056">
    <property type="entry name" value="RNase_H1_N_sf"/>
</dbReference>
<evidence type="ECO:0000313" key="3">
    <source>
        <dbReference type="Proteomes" id="UP000178092"/>
    </source>
</evidence>
<dbReference type="GO" id="GO:0003676">
    <property type="term" value="F:nucleic acid binding"/>
    <property type="evidence" value="ECO:0007669"/>
    <property type="project" value="InterPro"/>
</dbReference>
<sequence>MAKGKPKYYAYIVPFNHVQGIALEWEECGEKVKGVAGARFKSFSSRKEAEEWLKAGADYGFKKELPKGIYFDAGTGRGDGVEVSVTDEKGTDLLSLAVHAKDINKFGKQTIKNATNNYGELLGCKYAMEIAIQKRLQEVSGDSKLILDYWSKGFIKKDEVAPETVKLAWEVARIRREFEKNGGKLKHISGNENPADLGFHRRAV</sequence>
<feature type="domain" description="Ribonuclease H1 N-terminal" evidence="1">
    <location>
        <begin position="7"/>
        <end position="52"/>
    </location>
</feature>
<name>A0A1G2R4P1_9BACT</name>
<reference evidence="2 3" key="1">
    <citation type="journal article" date="2016" name="Nat. Commun.">
        <title>Thousands of microbial genomes shed light on interconnected biogeochemical processes in an aquifer system.</title>
        <authorList>
            <person name="Anantharaman K."/>
            <person name="Brown C.T."/>
            <person name="Hug L.A."/>
            <person name="Sharon I."/>
            <person name="Castelle C.J."/>
            <person name="Probst A.J."/>
            <person name="Thomas B.C."/>
            <person name="Singh A."/>
            <person name="Wilkins M.J."/>
            <person name="Karaoz U."/>
            <person name="Brodie E.L."/>
            <person name="Williams K.H."/>
            <person name="Hubbard S.S."/>
            <person name="Banfield J.F."/>
        </authorList>
    </citation>
    <scope>NUCLEOTIDE SEQUENCE [LARGE SCALE GENOMIC DNA]</scope>
</reference>
<organism evidence="2 3">
    <name type="scientific">Candidatus Wildermuthbacteria bacterium RIFCSPHIGHO2_02_FULL_45_25</name>
    <dbReference type="NCBI Taxonomy" id="1802450"/>
    <lineage>
        <taxon>Bacteria</taxon>
        <taxon>Candidatus Wildermuthiibacteriota</taxon>
    </lineage>
</organism>
<dbReference type="Pfam" id="PF01693">
    <property type="entry name" value="Cauli_VI"/>
    <property type="match status" value="1"/>
</dbReference>
<dbReference type="Gene3D" id="3.30.420.10">
    <property type="entry name" value="Ribonuclease H-like superfamily/Ribonuclease H"/>
    <property type="match status" value="1"/>
</dbReference>
<evidence type="ECO:0000259" key="1">
    <source>
        <dbReference type="Pfam" id="PF01693"/>
    </source>
</evidence>
<comment type="caution">
    <text evidence="2">The sequence shown here is derived from an EMBL/GenBank/DDBJ whole genome shotgun (WGS) entry which is preliminary data.</text>
</comment>